<keyword evidence="3" id="KW-0288">FMN</keyword>
<evidence type="ECO:0000259" key="7">
    <source>
        <dbReference type="Pfam" id="PF01207"/>
    </source>
</evidence>
<dbReference type="PROSITE" id="PS01136">
    <property type="entry name" value="UPF0034"/>
    <property type="match status" value="1"/>
</dbReference>
<dbReference type="Pfam" id="PF01207">
    <property type="entry name" value="Dus"/>
    <property type="match status" value="1"/>
</dbReference>
<comment type="cofactor">
    <cofactor evidence="1">
        <name>FMN</name>
        <dbReference type="ChEBI" id="CHEBI:58210"/>
    </cofactor>
</comment>
<accession>A0ABD3NQM8</accession>
<evidence type="ECO:0000256" key="5">
    <source>
        <dbReference type="ARBA" id="ARBA00023002"/>
    </source>
</evidence>
<feature type="compositionally biased region" description="Basic and acidic residues" evidence="6">
    <location>
        <begin position="463"/>
        <end position="487"/>
    </location>
</feature>
<dbReference type="PANTHER" id="PTHR45936:SF1">
    <property type="entry name" value="TRNA-DIHYDROURIDINE(20) SYNTHASE [NAD(P)+]-LIKE"/>
    <property type="match status" value="1"/>
</dbReference>
<gene>
    <name evidence="8" type="ORF">HJC23_002014</name>
</gene>
<proteinExistence type="predicted"/>
<dbReference type="AlphaFoldDB" id="A0ABD3NQM8"/>
<dbReference type="GO" id="GO:0002943">
    <property type="term" value="P:tRNA dihydrouridine synthesis"/>
    <property type="evidence" value="ECO:0007669"/>
    <property type="project" value="UniProtKB-ARBA"/>
</dbReference>
<dbReference type="GO" id="GO:0016491">
    <property type="term" value="F:oxidoreductase activity"/>
    <property type="evidence" value="ECO:0007669"/>
    <property type="project" value="UniProtKB-KW"/>
</dbReference>
<feature type="domain" description="DUS-like FMN-binding" evidence="7">
    <location>
        <begin position="22"/>
        <end position="292"/>
    </location>
</feature>
<evidence type="ECO:0000313" key="9">
    <source>
        <dbReference type="Proteomes" id="UP001516023"/>
    </source>
</evidence>
<dbReference type="CDD" id="cd02801">
    <property type="entry name" value="DUS_like_FMN"/>
    <property type="match status" value="1"/>
</dbReference>
<dbReference type="InterPro" id="IPR018517">
    <property type="entry name" value="tRNA_hU_synthase_CS"/>
</dbReference>
<feature type="region of interest" description="Disordered" evidence="6">
    <location>
        <begin position="463"/>
        <end position="501"/>
    </location>
</feature>
<protein>
    <recommendedName>
        <fullName evidence="7">DUS-like FMN-binding domain-containing protein</fullName>
    </recommendedName>
</protein>
<dbReference type="InterPro" id="IPR052582">
    <property type="entry name" value="tRNA-DUS-like"/>
</dbReference>
<evidence type="ECO:0000256" key="2">
    <source>
        <dbReference type="ARBA" id="ARBA00022630"/>
    </source>
</evidence>
<reference evidence="8 9" key="1">
    <citation type="journal article" date="2020" name="G3 (Bethesda)">
        <title>Improved Reference Genome for Cyclotella cryptica CCMP332, a Model for Cell Wall Morphogenesis, Salinity Adaptation, and Lipid Production in Diatoms (Bacillariophyta).</title>
        <authorList>
            <person name="Roberts W.R."/>
            <person name="Downey K.M."/>
            <person name="Ruck E.C."/>
            <person name="Traller J.C."/>
            <person name="Alverson A.J."/>
        </authorList>
    </citation>
    <scope>NUCLEOTIDE SEQUENCE [LARGE SCALE GENOMIC DNA]</scope>
    <source>
        <strain evidence="8 9">CCMP332</strain>
    </source>
</reference>
<name>A0ABD3NQM8_9STRA</name>
<evidence type="ECO:0000256" key="6">
    <source>
        <dbReference type="SAM" id="MobiDB-lite"/>
    </source>
</evidence>
<keyword evidence="4" id="KW-0819">tRNA processing</keyword>
<keyword evidence="9" id="KW-1185">Reference proteome</keyword>
<dbReference type="Gene3D" id="3.20.20.70">
    <property type="entry name" value="Aldolase class I"/>
    <property type="match status" value="1"/>
</dbReference>
<evidence type="ECO:0000256" key="3">
    <source>
        <dbReference type="ARBA" id="ARBA00022643"/>
    </source>
</evidence>
<feature type="region of interest" description="Disordered" evidence="6">
    <location>
        <begin position="289"/>
        <end position="316"/>
    </location>
</feature>
<dbReference type="InterPro" id="IPR013785">
    <property type="entry name" value="Aldolase_TIM"/>
</dbReference>
<evidence type="ECO:0000256" key="4">
    <source>
        <dbReference type="ARBA" id="ARBA00022694"/>
    </source>
</evidence>
<comment type="caution">
    <text evidence="8">The sequence shown here is derived from an EMBL/GenBank/DDBJ whole genome shotgun (WGS) entry which is preliminary data.</text>
</comment>
<dbReference type="SUPFAM" id="SSF51395">
    <property type="entry name" value="FMN-linked oxidoreductases"/>
    <property type="match status" value="1"/>
</dbReference>
<dbReference type="Proteomes" id="UP001516023">
    <property type="component" value="Unassembled WGS sequence"/>
</dbReference>
<dbReference type="EMBL" id="JABMIG020000444">
    <property type="protein sequence ID" value="KAL3777753.1"/>
    <property type="molecule type" value="Genomic_DNA"/>
</dbReference>
<feature type="compositionally biased region" description="Basic and acidic residues" evidence="6">
    <location>
        <begin position="289"/>
        <end position="306"/>
    </location>
</feature>
<evidence type="ECO:0000256" key="1">
    <source>
        <dbReference type="ARBA" id="ARBA00001917"/>
    </source>
</evidence>
<organism evidence="8 9">
    <name type="scientific">Cyclotella cryptica</name>
    <dbReference type="NCBI Taxonomy" id="29204"/>
    <lineage>
        <taxon>Eukaryota</taxon>
        <taxon>Sar</taxon>
        <taxon>Stramenopiles</taxon>
        <taxon>Ochrophyta</taxon>
        <taxon>Bacillariophyta</taxon>
        <taxon>Coscinodiscophyceae</taxon>
        <taxon>Thalassiosirophycidae</taxon>
        <taxon>Stephanodiscales</taxon>
        <taxon>Stephanodiscaceae</taxon>
        <taxon>Cyclotella</taxon>
    </lineage>
</organism>
<keyword evidence="2" id="KW-0285">Flavoprotein</keyword>
<dbReference type="InterPro" id="IPR035587">
    <property type="entry name" value="DUS-like_FMN-bd"/>
</dbReference>
<keyword evidence="5" id="KW-0560">Oxidoreductase</keyword>
<sequence length="501" mass="55324">MTLSSLSPTEAAQSLFTNSTILAPMVRASTTPLRTLALHHGATLTYTEELIDRSIFPAERIVNSELGTIDYRVPIAHYPAKVQRRMMADGDNPDLCAGAVLLRIDPVLERDRLIYQVGTGEAGLAMQAVERVVRDVAGVDVNMGCPKKFSVGGGMGSALLSDPKRACDIISTLRRNISKPVSAKIRLLHPTDPRPTLDFVRSLINAGANAITIHGRIVGDESQTNARWDTLVEVVKHLKATESGVPIIVNGDLYTHADIREMRRRTGCDGVMLARPALYNMGLFRNNEEKAEGVKNEDEGGPNHHEEEEEKEEIPLSHFQTSNHSGYYGYTSPLLMSRTTMIQEYIANCVRYRTHSKNAKYVVCEMINARRAPTSRVPFLDMKLDGGQTIASVCQCRSLEDLVKLWDVRWTIPLPSAAASTDGNESSVKVQGSSIAQVADGMGDLHNYDDRYFLDPEQFHKERSNTACEMDAKKEVGDVSDEKKTEEEGGDSLPATKRPKL</sequence>
<dbReference type="PANTHER" id="PTHR45936">
    <property type="entry name" value="TRNA-DIHYDROURIDINE(20) SYNTHASE [NAD(P)+]-LIKE"/>
    <property type="match status" value="1"/>
</dbReference>
<evidence type="ECO:0000313" key="8">
    <source>
        <dbReference type="EMBL" id="KAL3777753.1"/>
    </source>
</evidence>